<dbReference type="Pfam" id="PF00078">
    <property type="entry name" value="RVT_1"/>
    <property type="match status" value="1"/>
</dbReference>
<dbReference type="AlphaFoldDB" id="A5BP88"/>
<proteinExistence type="predicted"/>
<evidence type="ECO:0000256" key="1">
    <source>
        <dbReference type="SAM" id="MobiDB-lite"/>
    </source>
</evidence>
<name>A5BP88_VITVI</name>
<dbReference type="InterPro" id="IPR043128">
    <property type="entry name" value="Rev_trsase/Diguanyl_cyclase"/>
</dbReference>
<dbReference type="PANTHER" id="PTHR37984">
    <property type="entry name" value="PROTEIN CBG26694"/>
    <property type="match status" value="1"/>
</dbReference>
<dbReference type="SUPFAM" id="SSF56672">
    <property type="entry name" value="DNA/RNA polymerases"/>
    <property type="match status" value="1"/>
</dbReference>
<dbReference type="PANTHER" id="PTHR37984:SF5">
    <property type="entry name" value="PROTEIN NYNRIN-LIKE"/>
    <property type="match status" value="1"/>
</dbReference>
<dbReference type="Gene3D" id="3.30.70.270">
    <property type="match status" value="3"/>
</dbReference>
<feature type="region of interest" description="Disordered" evidence="1">
    <location>
        <begin position="175"/>
        <end position="217"/>
    </location>
</feature>
<dbReference type="GO" id="GO:0003676">
    <property type="term" value="F:nucleic acid binding"/>
    <property type="evidence" value="ECO:0007669"/>
    <property type="project" value="InterPro"/>
</dbReference>
<accession>A5BP88</accession>
<dbReference type="GO" id="GO:0015074">
    <property type="term" value="P:DNA integration"/>
    <property type="evidence" value="ECO:0007669"/>
    <property type="project" value="InterPro"/>
</dbReference>
<dbReference type="InterPro" id="IPR043502">
    <property type="entry name" value="DNA/RNA_pol_sf"/>
</dbReference>
<feature type="region of interest" description="Disordered" evidence="1">
    <location>
        <begin position="1"/>
        <end position="29"/>
    </location>
</feature>
<dbReference type="CDD" id="cd01647">
    <property type="entry name" value="RT_LTR"/>
    <property type="match status" value="1"/>
</dbReference>
<dbReference type="InterPro" id="IPR012337">
    <property type="entry name" value="RNaseH-like_sf"/>
</dbReference>
<feature type="domain" description="Integrase catalytic" evidence="2">
    <location>
        <begin position="694"/>
        <end position="816"/>
    </location>
</feature>
<sequence length="934" mass="107444">MPPRRSASSQNSQASDDIPPPSEGLPPMSTEGLYRYLGTLAGLVECQARATGSNGQGQSSSNISSSFDDYKKLGPLYFSSTSDPTEAEAWIMKIEKFFDVIDCSEEQKASYVAFMLDKEADHWWRMTKRLLENQMPIDGLKPYLKNKISILKLSLYLEVVDRALIAEKDNEKFHQYREQQRKRNRNDGGHGNQAQKRSTPSRNQNKRKTTQNLDDICPTCGKKHGGRSCYREELALVVENGDIWFGIVQSLEDIAIVRDYPDVFPDDLLGLPPEREVEFIIDLAPETTPISKAPYRMSPIEFKELKIQLQELLDKGFIRPSVSPWGAPVLFVKKKDGSMRLCIDYKELNKVTMRNKYPLPQIDDLFDQFQGACVFSKIDLQYGRYEFLVMSFGLTNAPTAFMDLMNRVFKPYLDQFVVVFIDDILVCSKSREEHECRLITILQTLRDKQLYAKLKKCEFWLGKVSFLGHVVTNDGISIDLGKVDVVSNWRRPNTVTEIQSFLGLAGCYRRFIERFSKIVVPLTKLTEKGVKFEWSNDYECSFQELKNRLVAAPILTILSSSGRQLLEDLRSLQVHMRVLDLGVLLENFRVQPNLVKRIKALQKNDLNLVQLMEEVKNGSKPDFVLSDDGILRFRTRLCVPNDGDLTRKLIILGLRSTQERQRCMKRDIAQFVAQCLVCQQVKVERQRPVRFLQPLSIPEWKWEHITMDFVTGLPRTLEGNNVIWVIVDQLTKSAHFLPMKVNFSMDRLASLYIKEIMRMHGVPISIVSDRDPRFTSRFWHSLQKTLGTKLSFSTAFHLQTDGQSERVIQVLEDLLRACALDLKVSPMKSIMRFGRKRKLSPRFVGPFEVLERVGTLAYKVALPLSLSKIHNVFHVLTLRKYIYDPSHVVELEPIQISEDLTYEEVPVQIVDVMDKILRHAVVKLVKVQWSNHSI</sequence>
<dbReference type="PROSITE" id="PS50994">
    <property type="entry name" value="INTEGRASE"/>
    <property type="match status" value="1"/>
</dbReference>
<reference evidence="3" key="1">
    <citation type="journal article" date="2007" name="PLoS ONE">
        <title>The first genome sequence of an elite grapevine cultivar (Pinot noir Vitis vinifera L.): coping with a highly heterozygous genome.</title>
        <authorList>
            <person name="Velasco R."/>
            <person name="Zharkikh A."/>
            <person name="Troggio M."/>
            <person name="Cartwright D.A."/>
            <person name="Cestaro A."/>
            <person name="Pruss D."/>
            <person name="Pindo M."/>
            <person name="FitzGerald L.M."/>
            <person name="Vezzulli S."/>
            <person name="Reid J."/>
            <person name="Malacarne G."/>
            <person name="Iliev D."/>
            <person name="Coppola G."/>
            <person name="Wardell B."/>
            <person name="Micheletti D."/>
            <person name="Macalma T."/>
            <person name="Facci M."/>
            <person name="Mitchell J.T."/>
            <person name="Perazzolli M."/>
            <person name="Eldredge G."/>
            <person name="Gatto P."/>
            <person name="Oyzerski R."/>
            <person name="Moretto M."/>
            <person name="Gutin N."/>
            <person name="Stefanini M."/>
            <person name="Chen Y."/>
            <person name="Segala C."/>
            <person name="Davenport C."/>
            <person name="Dematte L."/>
            <person name="Mraz A."/>
            <person name="Battilana J."/>
            <person name="Stormo K."/>
            <person name="Costa F."/>
            <person name="Tao Q."/>
            <person name="Si-Ammour A."/>
            <person name="Harkins T."/>
            <person name="Lackey A."/>
            <person name="Perbost C."/>
            <person name="Taillon B."/>
            <person name="Stella A."/>
            <person name="Solovyev V."/>
            <person name="Fawcett J.A."/>
            <person name="Sterck L."/>
            <person name="Vandepoele K."/>
            <person name="Grando S.M."/>
            <person name="Toppo S."/>
            <person name="Moser C."/>
            <person name="Lanchbury J."/>
            <person name="Bogden R."/>
            <person name="Skolnick M."/>
            <person name="Sgaramella V."/>
            <person name="Bhatnagar S.K."/>
            <person name="Fontana P."/>
            <person name="Gutin A."/>
            <person name="Van de Peer Y."/>
            <person name="Salamini F."/>
            <person name="Viola R."/>
        </authorList>
    </citation>
    <scope>NUCLEOTIDE SEQUENCE</scope>
</reference>
<dbReference type="FunFam" id="3.30.70.270:FF:000003">
    <property type="entry name" value="Transposon Ty3-G Gag-Pol polyprotein"/>
    <property type="match status" value="1"/>
</dbReference>
<feature type="compositionally biased region" description="Basic and acidic residues" evidence="1">
    <location>
        <begin position="175"/>
        <end position="188"/>
    </location>
</feature>
<dbReference type="Gene3D" id="3.10.10.10">
    <property type="entry name" value="HIV Type 1 Reverse Transcriptase, subunit A, domain 1"/>
    <property type="match status" value="2"/>
</dbReference>
<dbReference type="EMBL" id="AM466345">
    <property type="protein sequence ID" value="CAN63702.1"/>
    <property type="molecule type" value="Genomic_DNA"/>
</dbReference>
<dbReference type="SUPFAM" id="SSF53098">
    <property type="entry name" value="Ribonuclease H-like"/>
    <property type="match status" value="1"/>
</dbReference>
<dbReference type="InterPro" id="IPR001584">
    <property type="entry name" value="Integrase_cat-core"/>
</dbReference>
<organism evidence="3">
    <name type="scientific">Vitis vinifera</name>
    <name type="common">Grape</name>
    <dbReference type="NCBI Taxonomy" id="29760"/>
    <lineage>
        <taxon>Eukaryota</taxon>
        <taxon>Viridiplantae</taxon>
        <taxon>Streptophyta</taxon>
        <taxon>Embryophyta</taxon>
        <taxon>Tracheophyta</taxon>
        <taxon>Spermatophyta</taxon>
        <taxon>Magnoliopsida</taxon>
        <taxon>eudicotyledons</taxon>
        <taxon>Gunneridae</taxon>
        <taxon>Pentapetalae</taxon>
        <taxon>rosids</taxon>
        <taxon>Vitales</taxon>
        <taxon>Vitaceae</taxon>
        <taxon>Viteae</taxon>
        <taxon>Vitis</taxon>
    </lineage>
</organism>
<dbReference type="InterPro" id="IPR050951">
    <property type="entry name" value="Retrovirus_Pol_polyprotein"/>
</dbReference>
<evidence type="ECO:0000259" key="2">
    <source>
        <dbReference type="PROSITE" id="PS50994"/>
    </source>
</evidence>
<dbReference type="InterPro" id="IPR036397">
    <property type="entry name" value="RNaseH_sf"/>
</dbReference>
<dbReference type="FunFam" id="3.30.70.270:FF:000020">
    <property type="entry name" value="Transposon Tf2-6 polyprotein-like Protein"/>
    <property type="match status" value="1"/>
</dbReference>
<dbReference type="ExpressionAtlas" id="A5BP88">
    <property type="expression patterns" value="baseline"/>
</dbReference>
<protein>
    <recommendedName>
        <fullName evidence="2">Integrase catalytic domain-containing protein</fullName>
    </recommendedName>
</protein>
<gene>
    <name evidence="3" type="ORF">VITISV_025813</name>
</gene>
<dbReference type="InterPro" id="IPR000477">
    <property type="entry name" value="RT_dom"/>
</dbReference>
<dbReference type="Gene3D" id="3.30.420.10">
    <property type="entry name" value="Ribonuclease H-like superfamily/Ribonuclease H"/>
    <property type="match status" value="1"/>
</dbReference>
<dbReference type="InterPro" id="IPR056924">
    <property type="entry name" value="SH3_Tf2-1"/>
</dbReference>
<dbReference type="Pfam" id="PF24626">
    <property type="entry name" value="SH3_Tf2-1"/>
    <property type="match status" value="1"/>
</dbReference>
<feature type="compositionally biased region" description="Low complexity" evidence="1">
    <location>
        <begin position="1"/>
        <end position="17"/>
    </location>
</feature>
<evidence type="ECO:0000313" key="3">
    <source>
        <dbReference type="EMBL" id="CAN63702.1"/>
    </source>
</evidence>
<feature type="compositionally biased region" description="Polar residues" evidence="1">
    <location>
        <begin position="192"/>
        <end position="203"/>
    </location>
</feature>